<dbReference type="STRING" id="195883.A0A482XPT3"/>
<dbReference type="OrthoDB" id="6381660at2759"/>
<evidence type="ECO:0000313" key="4">
    <source>
        <dbReference type="EMBL" id="RZF47644.1"/>
    </source>
</evidence>
<name>A0A482XPT3_LAOST</name>
<dbReference type="InterPro" id="IPR036116">
    <property type="entry name" value="FN3_sf"/>
</dbReference>
<dbReference type="Proteomes" id="UP000291343">
    <property type="component" value="Unassembled WGS sequence"/>
</dbReference>
<dbReference type="EMBL" id="QKKF02003639">
    <property type="protein sequence ID" value="RZF47644.1"/>
    <property type="molecule type" value="Genomic_DNA"/>
</dbReference>
<evidence type="ECO:0000313" key="5">
    <source>
        <dbReference type="Proteomes" id="UP000291343"/>
    </source>
</evidence>
<dbReference type="FunCoup" id="A0A482XPT3">
    <property type="interactions" value="56"/>
</dbReference>
<feature type="compositionally biased region" description="Polar residues" evidence="1">
    <location>
        <begin position="1024"/>
        <end position="1042"/>
    </location>
</feature>
<evidence type="ECO:0000256" key="1">
    <source>
        <dbReference type="SAM" id="MobiDB-lite"/>
    </source>
</evidence>
<feature type="domain" description="Fibronectin type-III" evidence="3">
    <location>
        <begin position="800"/>
        <end position="911"/>
    </location>
</feature>
<dbReference type="InterPro" id="IPR013783">
    <property type="entry name" value="Ig-like_fold"/>
</dbReference>
<dbReference type="CDD" id="cd00063">
    <property type="entry name" value="FN3"/>
    <property type="match status" value="5"/>
</dbReference>
<keyword evidence="2" id="KW-1133">Transmembrane helix</keyword>
<dbReference type="AlphaFoldDB" id="A0A482XPT3"/>
<feature type="transmembrane region" description="Helical" evidence="2">
    <location>
        <begin position="915"/>
        <end position="935"/>
    </location>
</feature>
<dbReference type="SMART" id="SM00060">
    <property type="entry name" value="FN3"/>
    <property type="match status" value="5"/>
</dbReference>
<gene>
    <name evidence="4" type="ORF">LSTR_LSTR009528</name>
</gene>
<dbReference type="SUPFAM" id="SSF49265">
    <property type="entry name" value="Fibronectin type III"/>
    <property type="match status" value="5"/>
</dbReference>
<dbReference type="InParanoid" id="A0A482XPT3"/>
<dbReference type="PANTHER" id="PTHR46957">
    <property type="entry name" value="CYTOKINE RECEPTOR"/>
    <property type="match status" value="1"/>
</dbReference>
<evidence type="ECO:0000259" key="3">
    <source>
        <dbReference type="PROSITE" id="PS50853"/>
    </source>
</evidence>
<keyword evidence="5" id="KW-1185">Reference proteome</keyword>
<reference evidence="4 5" key="1">
    <citation type="journal article" date="2017" name="Gigascience">
        <title>Genome sequence of the small brown planthopper, Laodelphax striatellus.</title>
        <authorList>
            <person name="Zhu J."/>
            <person name="Jiang F."/>
            <person name="Wang X."/>
            <person name="Yang P."/>
            <person name="Bao Y."/>
            <person name="Zhao W."/>
            <person name="Wang W."/>
            <person name="Lu H."/>
            <person name="Wang Q."/>
            <person name="Cui N."/>
            <person name="Li J."/>
            <person name="Chen X."/>
            <person name="Luo L."/>
            <person name="Yu J."/>
            <person name="Kang L."/>
            <person name="Cui F."/>
        </authorList>
    </citation>
    <scope>NUCLEOTIDE SEQUENCE [LARGE SCALE GENOMIC DNA]</scope>
    <source>
        <strain evidence="4">Lst14</strain>
    </source>
</reference>
<keyword evidence="2" id="KW-0472">Membrane</keyword>
<dbReference type="InterPro" id="IPR003961">
    <property type="entry name" value="FN3_dom"/>
</dbReference>
<dbReference type="Pfam" id="PF00041">
    <property type="entry name" value="fn3"/>
    <property type="match status" value="2"/>
</dbReference>
<feature type="domain" description="Fibronectin type-III" evidence="3">
    <location>
        <begin position="271"/>
        <end position="377"/>
    </location>
</feature>
<keyword evidence="2" id="KW-0812">Transmembrane</keyword>
<feature type="region of interest" description="Disordered" evidence="1">
    <location>
        <begin position="1014"/>
        <end position="1055"/>
    </location>
</feature>
<protein>
    <recommendedName>
        <fullName evidence="3">Fibronectin type-III domain-containing protein</fullName>
    </recommendedName>
</protein>
<proteinExistence type="predicted"/>
<dbReference type="PROSITE" id="PS50853">
    <property type="entry name" value="FN3"/>
    <property type="match status" value="5"/>
</dbReference>
<dbReference type="InterPro" id="IPR050713">
    <property type="entry name" value="RTP_Phos/Ushers"/>
</dbReference>
<dbReference type="GO" id="GO:0016020">
    <property type="term" value="C:membrane"/>
    <property type="evidence" value="ECO:0007669"/>
    <property type="project" value="UniProtKB-SubCell"/>
</dbReference>
<comment type="caution">
    <text evidence="4">The sequence shown here is derived from an EMBL/GenBank/DDBJ whole genome shotgun (WGS) entry which is preliminary data.</text>
</comment>
<evidence type="ECO:0000256" key="2">
    <source>
        <dbReference type="SAM" id="Phobius"/>
    </source>
</evidence>
<sequence>MRVAAKSVCSGTSSIAIAPLTFIVAFALTLASSHATSDSSVTESDQQLVEENFQCSTGLTTKGVTIPKGDVVVLYGNPLEMFCKLNPQETDLTAESLVFYNNSQRVDPEHLQIINSTTLRLFIEKPEPSFSWYYCKLITPLKNGTLTEDNVCLNQVSIGFKPKEVTNFTCLSYNWESLNCTWDISYNPVKTSYSLRYLLPSRNIERFPYPCPDIGDNNNIDKKSCYWDKSTKVLYRLPFEIYYFRMLVSNPLGKITQNITFKHYAHVIPAKPVDLSFVNKTADAVTIQWQVSYPMLTFPPGLVQRVEYRSQWDKDEPWQVADTSHLSRKSKHYVLTIRNLKYPHSKYDIRVFMRSADAIGNYSWSEPSTLTITTLSTVPAAPPKLTPGCFELVDSYNNEIYNTRDIYIYWQQLPERMHNGDNFSYRVKQLDPDTGEESELFANETSPSFARFRDFPREATHLKIYSINSEGYSKNGSYIFIPSAIDYVPEPLAFTKMLLEQEGHFSLTWKKPQMKNVEVTGYTIYWCENNNERPYPCKGYLDWVDVPNDTFNYSIAVPSDTIYQFAVSAQTTSLSSNLVWASCTIIRNQVSKIKNLWVTDVGSTYIVLNWKLECSDRVGQITGYLVQYCEAKEPGFPICKDNNATTMRVPDTEPAKGNITGLNPYKTYLLSVAILMTNDEKGVFSKALVFPTLEGAPSSPPRDISVSAVTNTSVALTWLPPTKEQRNGILQEYRININNATEVRVPVNGTDELEQLQPGTVVVEDLLSFTTYKVSLKACCARDQCSHYSPPISFSTLTGKPGAIDSIQRETRNGSKVLISWNPPAYRGGPINYYELMIRTSKGSNQPINSSIISGLNKTEKYLEEKCDEDEVSSTMYYYYVRAVNIDDDDNISYYGNWSKAADHSCHTKGFPKSVIIVIITSFTIILIGLIGYLGKRTWTWVNTKFFASLGVKLPPGLDPPKREANKESAEFCPYKHGFLVPEKMIIDGYKIDAPPDQELLLVKKPSVEFLGDGDGDSSGCSSAHESVSSSITSGTHISDSGTEADHRAESPDGVFIGLSPDLQRRIAEPALPTAATAYCKVGESRASDPASRGYVSHSMPLPPAAIAPPKPVVVVPPMPTAMGYVMAGNPDMLGHV</sequence>
<feature type="domain" description="Fibronectin type-III" evidence="3">
    <location>
        <begin position="488"/>
        <end position="589"/>
    </location>
</feature>
<organism evidence="4 5">
    <name type="scientific">Laodelphax striatellus</name>
    <name type="common">Small brown planthopper</name>
    <name type="synonym">Delphax striatella</name>
    <dbReference type="NCBI Taxonomy" id="195883"/>
    <lineage>
        <taxon>Eukaryota</taxon>
        <taxon>Metazoa</taxon>
        <taxon>Ecdysozoa</taxon>
        <taxon>Arthropoda</taxon>
        <taxon>Hexapoda</taxon>
        <taxon>Insecta</taxon>
        <taxon>Pterygota</taxon>
        <taxon>Neoptera</taxon>
        <taxon>Paraneoptera</taxon>
        <taxon>Hemiptera</taxon>
        <taxon>Auchenorrhyncha</taxon>
        <taxon>Fulgoroidea</taxon>
        <taxon>Delphacidae</taxon>
        <taxon>Criomorphinae</taxon>
        <taxon>Laodelphax</taxon>
    </lineage>
</organism>
<feature type="domain" description="Fibronectin type-III" evidence="3">
    <location>
        <begin position="592"/>
        <end position="695"/>
    </location>
</feature>
<accession>A0A482XPT3</accession>
<dbReference type="PANTHER" id="PTHR46957:SF3">
    <property type="entry name" value="CYTOKINE RECEPTOR"/>
    <property type="match status" value="1"/>
</dbReference>
<feature type="domain" description="Fibronectin type-III" evidence="3">
    <location>
        <begin position="700"/>
        <end position="799"/>
    </location>
</feature>
<dbReference type="SMR" id="A0A482XPT3"/>
<dbReference type="Gene3D" id="2.60.40.10">
    <property type="entry name" value="Immunoglobulins"/>
    <property type="match status" value="7"/>
</dbReference>